<evidence type="ECO:0000313" key="1">
    <source>
        <dbReference type="EMBL" id="EHQ03312.1"/>
    </source>
</evidence>
<dbReference type="Proteomes" id="UP000003844">
    <property type="component" value="Unassembled WGS sequence"/>
</dbReference>
<keyword evidence="2" id="KW-1185">Reference proteome</keyword>
<protein>
    <submittedName>
        <fullName evidence="1">Uncharacterized protein</fullName>
    </submittedName>
</protein>
<accession>H2BYH3</accession>
<dbReference type="HOGENOM" id="CLU_3080332_0_0_10"/>
<organism evidence="1 2">
    <name type="scientific">Gillisia limnaea (strain DSM 15749 / LMG 21470 / R-8282)</name>
    <dbReference type="NCBI Taxonomy" id="865937"/>
    <lineage>
        <taxon>Bacteria</taxon>
        <taxon>Pseudomonadati</taxon>
        <taxon>Bacteroidota</taxon>
        <taxon>Flavobacteriia</taxon>
        <taxon>Flavobacteriales</taxon>
        <taxon>Flavobacteriaceae</taxon>
        <taxon>Gillisia</taxon>
    </lineage>
</organism>
<dbReference type="AlphaFoldDB" id="H2BYH3"/>
<evidence type="ECO:0000313" key="2">
    <source>
        <dbReference type="Proteomes" id="UP000003844"/>
    </source>
</evidence>
<dbReference type="EMBL" id="JH594606">
    <property type="protein sequence ID" value="EHQ03312.1"/>
    <property type="molecule type" value="Genomic_DNA"/>
</dbReference>
<proteinExistence type="predicted"/>
<reference evidence="2" key="1">
    <citation type="journal article" date="2012" name="Stand. Genomic Sci.">
        <title>Genome sequence of the Antarctic rhodopsins-containing flavobacterium Gillisia limnaea type strain (R-8282(T)).</title>
        <authorList>
            <person name="Riedel T."/>
            <person name="Held B."/>
            <person name="Nolan M."/>
            <person name="Lucas S."/>
            <person name="Lapidus A."/>
            <person name="Tice H."/>
            <person name="Del Rio T.G."/>
            <person name="Cheng J.F."/>
            <person name="Han C."/>
            <person name="Tapia R."/>
            <person name="Goodwin L.A."/>
            <person name="Pitluck S."/>
            <person name="Liolios K."/>
            <person name="Mavromatis K."/>
            <person name="Pagani I."/>
            <person name="Ivanova N."/>
            <person name="Mikhailova N."/>
            <person name="Pati A."/>
            <person name="Chen A."/>
            <person name="Palaniappan K."/>
            <person name="Land M."/>
            <person name="Rohde M."/>
            <person name="Tindall B.J."/>
            <person name="Detter J.C."/>
            <person name="Goker M."/>
            <person name="Bristow J."/>
            <person name="Eisen J.A."/>
            <person name="Markowitz V."/>
            <person name="Hugenholtz P."/>
            <person name="Kyrpides N.C."/>
            <person name="Klenk H.P."/>
            <person name="Woyke T."/>
        </authorList>
    </citation>
    <scope>NUCLEOTIDE SEQUENCE [LARGE SCALE GENOMIC DNA]</scope>
    <source>
        <strain evidence="2">DSM 15749 / LMG 21470 / R-8282</strain>
    </source>
</reference>
<dbReference type="STRING" id="865937.Gilli_2698"/>
<gene>
    <name evidence="1" type="ORF">Gilli_2698</name>
</gene>
<name>H2BYH3_GILLR</name>
<sequence>MVNLNAEIFLYDLKTLLNFTLPGSYLVIKKYIFIKDYQYTRSFLIKYPLYIK</sequence>